<comment type="caution">
    <text evidence="2">The sequence shown here is derived from an EMBL/GenBank/DDBJ whole genome shotgun (WGS) entry which is preliminary data.</text>
</comment>
<dbReference type="PATRIC" id="fig|1423733.4.peg.1510"/>
<sequence>MINDDNDIEHLSVMNFEPNKLQFKINDLLAWRETNSDSDFQIGTFIKVKDGNERSIVAQIQSYQTIEAQPDENNKNDAIIVAARPIGVLYSENGETFFSSGIKNISIPPQGIELTSTKDLKSMLSKEDSDDSFSFGHYGLNPEIAINVDGNRFFSHHVAIVGSTGSGKSGTVAKILQNVIKHRSQALNNDSILNNSHIIIFDVHGEYGHAFPKSRILTTDKNFTDSSQELWIPYWLLNSEELESIFIENNEINAYNQIAQFKAAVIQNKIKWNPSIKNVDYDMPIYFSINEVLEFIKNKNSETHYTKEEKIYYATRDENPREYQPEDSTYLFEAHSFYSTSGNSKNPNLKAKVDAKLNGFYGEFPRFITRFQTKLNDSRLHFLLKEPDNPEEYLNHPEKTFSSLVPMIFGNAYDEKNKHQESNITIIDLSALPFEIVSIIVSVISRMAFEISFYQTRIWGKNKTPLMMVYEEAHRYVPKNQLSKYRDTRVAVERIAKEGRKYGISEMIVTQRPSEVSPTVLSQCNNFVVMKLTNQDDQNLIKSILPDTDNYFTSALSSLGRQEALLVGDAMVNTSIIKVDNADPLPQSLDVDVYNEWSKKWQQMILDQVINKMIN</sequence>
<accession>A0A0R2BBR7</accession>
<dbReference type="RefSeq" id="WP_056996456.1">
    <property type="nucleotide sequence ID" value="NZ_AYYR01000025.1"/>
</dbReference>
<dbReference type="Proteomes" id="UP000051845">
    <property type="component" value="Unassembled WGS sequence"/>
</dbReference>
<dbReference type="EMBL" id="AYYR01000025">
    <property type="protein sequence ID" value="KRM76474.1"/>
    <property type="molecule type" value="Genomic_DNA"/>
</dbReference>
<dbReference type="PANTHER" id="PTHR42957">
    <property type="entry name" value="HELICASE MJ1565-RELATED"/>
    <property type="match status" value="1"/>
</dbReference>
<dbReference type="AlphaFoldDB" id="A0A0R2BBR7"/>
<proteinExistence type="predicted"/>
<dbReference type="InterPro" id="IPR002789">
    <property type="entry name" value="HerA_central"/>
</dbReference>
<organism evidence="2 3">
    <name type="scientific">Secundilactobacillus collinoides DSM 20515 = JCM 1123</name>
    <dbReference type="NCBI Taxonomy" id="1423733"/>
    <lineage>
        <taxon>Bacteria</taxon>
        <taxon>Bacillati</taxon>
        <taxon>Bacillota</taxon>
        <taxon>Bacilli</taxon>
        <taxon>Lactobacillales</taxon>
        <taxon>Lactobacillaceae</taxon>
        <taxon>Secundilactobacillus</taxon>
    </lineage>
</organism>
<dbReference type="SUPFAM" id="SSF52540">
    <property type="entry name" value="P-loop containing nucleoside triphosphate hydrolases"/>
    <property type="match status" value="1"/>
</dbReference>
<dbReference type="Gene3D" id="3.40.50.300">
    <property type="entry name" value="P-loop containing nucleotide triphosphate hydrolases"/>
    <property type="match status" value="2"/>
</dbReference>
<reference evidence="2 3" key="1">
    <citation type="journal article" date="2015" name="Genome Announc.">
        <title>Expanding the biotechnology potential of lactobacilli through comparative genomics of 213 strains and associated genera.</title>
        <authorList>
            <person name="Sun Z."/>
            <person name="Harris H.M."/>
            <person name="McCann A."/>
            <person name="Guo C."/>
            <person name="Argimon S."/>
            <person name="Zhang W."/>
            <person name="Yang X."/>
            <person name="Jeffery I.B."/>
            <person name="Cooney J.C."/>
            <person name="Kagawa T.F."/>
            <person name="Liu W."/>
            <person name="Song Y."/>
            <person name="Salvetti E."/>
            <person name="Wrobel A."/>
            <person name="Rasinkangas P."/>
            <person name="Parkhill J."/>
            <person name="Rea M.C."/>
            <person name="O'Sullivan O."/>
            <person name="Ritari J."/>
            <person name="Douillard F.P."/>
            <person name="Paul Ross R."/>
            <person name="Yang R."/>
            <person name="Briner A.E."/>
            <person name="Felis G.E."/>
            <person name="de Vos W.M."/>
            <person name="Barrangou R."/>
            <person name="Klaenhammer T.R."/>
            <person name="Caufield P.W."/>
            <person name="Cui Y."/>
            <person name="Zhang H."/>
            <person name="O'Toole P.W."/>
        </authorList>
    </citation>
    <scope>NUCLEOTIDE SEQUENCE [LARGE SCALE GENOMIC DNA]</scope>
    <source>
        <strain evidence="2 3">DSM 20515</strain>
    </source>
</reference>
<evidence type="ECO:0000259" key="1">
    <source>
        <dbReference type="Pfam" id="PF01935"/>
    </source>
</evidence>
<feature type="domain" description="Helicase HerA central" evidence="1">
    <location>
        <begin position="141"/>
        <end position="321"/>
    </location>
</feature>
<evidence type="ECO:0000313" key="2">
    <source>
        <dbReference type="EMBL" id="KRM76474.1"/>
    </source>
</evidence>
<protein>
    <recommendedName>
        <fullName evidence="1">Helicase HerA central domain-containing protein</fullName>
    </recommendedName>
</protein>
<evidence type="ECO:0000313" key="3">
    <source>
        <dbReference type="Proteomes" id="UP000051845"/>
    </source>
</evidence>
<gene>
    <name evidence="2" type="ORF">FC82_GL001439</name>
</gene>
<dbReference type="InterPro" id="IPR008571">
    <property type="entry name" value="HerA-like"/>
</dbReference>
<name>A0A0R2BBR7_SECCO</name>
<dbReference type="InterPro" id="IPR027417">
    <property type="entry name" value="P-loop_NTPase"/>
</dbReference>
<dbReference type="PANTHER" id="PTHR42957:SF1">
    <property type="entry name" value="HELICASE MJ1565-RELATED"/>
    <property type="match status" value="1"/>
</dbReference>
<dbReference type="Pfam" id="PF01935">
    <property type="entry name" value="DUF87"/>
    <property type="match status" value="1"/>
</dbReference>